<reference evidence="4" key="1">
    <citation type="journal article" date="2015" name="Nature">
        <title>Complex archaea that bridge the gap between prokaryotes and eukaryotes.</title>
        <authorList>
            <person name="Spang A."/>
            <person name="Saw J.H."/>
            <person name="Jorgensen S.L."/>
            <person name="Zaremba-Niedzwiedzka K."/>
            <person name="Martijn J."/>
            <person name="Lind A.E."/>
            <person name="van Eijk R."/>
            <person name="Schleper C."/>
            <person name="Guy L."/>
            <person name="Ettema T.J."/>
        </authorList>
    </citation>
    <scope>NUCLEOTIDE SEQUENCE</scope>
</reference>
<name>A0A0F9HN32_9ZZZZ</name>
<dbReference type="GO" id="GO:0003677">
    <property type="term" value="F:DNA binding"/>
    <property type="evidence" value="ECO:0007669"/>
    <property type="project" value="InterPro"/>
</dbReference>
<keyword evidence="2" id="KW-0808">Transferase</keyword>
<dbReference type="GO" id="GO:0008170">
    <property type="term" value="F:N-methyltransferase activity"/>
    <property type="evidence" value="ECO:0007669"/>
    <property type="project" value="InterPro"/>
</dbReference>
<protein>
    <recommendedName>
        <fullName evidence="3">DNA methylase N-4/N-6 domain-containing protein</fullName>
    </recommendedName>
</protein>
<accession>A0A0F9HN32</accession>
<dbReference type="EMBL" id="LAZR01014620">
    <property type="protein sequence ID" value="KKM16686.1"/>
    <property type="molecule type" value="Genomic_DNA"/>
</dbReference>
<dbReference type="GO" id="GO:0032259">
    <property type="term" value="P:methylation"/>
    <property type="evidence" value="ECO:0007669"/>
    <property type="project" value="UniProtKB-KW"/>
</dbReference>
<dbReference type="Pfam" id="PF01555">
    <property type="entry name" value="N6_N4_Mtase"/>
    <property type="match status" value="1"/>
</dbReference>
<dbReference type="Gene3D" id="3.40.50.150">
    <property type="entry name" value="Vaccinia Virus protein VP39"/>
    <property type="match status" value="1"/>
</dbReference>
<sequence>MADNDGLRVEYIPVSELMNKLHPRNPKSHDLGAIIQSYKAHGFVSPGTLDSRTELFLCGHGRTEALAMMVKQKMDAPRGIRDNGGGWECPVVVGYESESDVQALAYLAADNKLTALGGWNEPALAQLLQEVAGSVEVALESTGFSGDDLDQLLQDLGMQEEPPEDPGAQVDKVAELQEKWQVVRGDVWQVGKHRIMCGDSTCAEDVDTLRNGKQFVFAELDPIYGMDSKAQFLVFGLYTALTIALWGLDYELLKVVKLMPISPNMSYVWVFPFGHAYGSLQENPFCHHRNIYVWKNEGNIYNGNLKYSDGTVSSSVFNNPFMKSHEKPEHVYQKLLLSHSNVDSIIGIAFLGSGSMLTACEQTGRVGYGMEIAPEYVAVCLERLADMGLSPKLNDR</sequence>
<proteinExistence type="predicted"/>
<feature type="domain" description="DNA methylase N-4/N-6" evidence="3">
    <location>
        <begin position="180"/>
        <end position="379"/>
    </location>
</feature>
<dbReference type="AlphaFoldDB" id="A0A0F9HN32"/>
<keyword evidence="1" id="KW-0489">Methyltransferase</keyword>
<dbReference type="InterPro" id="IPR002941">
    <property type="entry name" value="DNA_methylase_N4/N6"/>
</dbReference>
<comment type="caution">
    <text evidence="4">The sequence shown here is derived from an EMBL/GenBank/DDBJ whole genome shotgun (WGS) entry which is preliminary data.</text>
</comment>
<dbReference type="SUPFAM" id="SSF53335">
    <property type="entry name" value="S-adenosyl-L-methionine-dependent methyltransferases"/>
    <property type="match status" value="1"/>
</dbReference>
<evidence type="ECO:0000313" key="4">
    <source>
        <dbReference type="EMBL" id="KKM16686.1"/>
    </source>
</evidence>
<organism evidence="4">
    <name type="scientific">marine sediment metagenome</name>
    <dbReference type="NCBI Taxonomy" id="412755"/>
    <lineage>
        <taxon>unclassified sequences</taxon>
        <taxon>metagenomes</taxon>
        <taxon>ecological metagenomes</taxon>
    </lineage>
</organism>
<evidence type="ECO:0000259" key="3">
    <source>
        <dbReference type="Pfam" id="PF01555"/>
    </source>
</evidence>
<dbReference type="InterPro" id="IPR029063">
    <property type="entry name" value="SAM-dependent_MTases_sf"/>
</dbReference>
<gene>
    <name evidence="4" type="ORF">LCGC14_1683310</name>
</gene>
<evidence type="ECO:0000256" key="1">
    <source>
        <dbReference type="ARBA" id="ARBA00022603"/>
    </source>
</evidence>
<evidence type="ECO:0000256" key="2">
    <source>
        <dbReference type="ARBA" id="ARBA00022679"/>
    </source>
</evidence>